<dbReference type="SUPFAM" id="SSF52799">
    <property type="entry name" value="(Phosphotyrosine protein) phosphatases II"/>
    <property type="match status" value="1"/>
</dbReference>
<organism evidence="7">
    <name type="scientific">Prymnesium polylepis</name>
    <dbReference type="NCBI Taxonomy" id="72548"/>
    <lineage>
        <taxon>Eukaryota</taxon>
        <taxon>Haptista</taxon>
        <taxon>Haptophyta</taxon>
        <taxon>Prymnesiophyceae</taxon>
        <taxon>Prymnesiales</taxon>
        <taxon>Prymnesiaceae</taxon>
        <taxon>Prymnesium</taxon>
    </lineage>
</organism>
<evidence type="ECO:0000259" key="5">
    <source>
        <dbReference type="PROSITE" id="PS50054"/>
    </source>
</evidence>
<dbReference type="GO" id="GO:0004725">
    <property type="term" value="F:protein tyrosine phosphatase activity"/>
    <property type="evidence" value="ECO:0007669"/>
    <property type="project" value="UniProtKB-EC"/>
</dbReference>
<accession>A0A7S4ML12</accession>
<dbReference type="GO" id="GO:0043409">
    <property type="term" value="P:negative regulation of MAPK cascade"/>
    <property type="evidence" value="ECO:0007669"/>
    <property type="project" value="TreeGrafter"/>
</dbReference>
<comment type="similarity">
    <text evidence="1">Belongs to the protein-tyrosine phosphatase family. Non-receptor class dual specificity subfamily.</text>
</comment>
<dbReference type="SMART" id="SM00195">
    <property type="entry name" value="DSPc"/>
    <property type="match status" value="1"/>
</dbReference>
<dbReference type="PROSITE" id="PS50056">
    <property type="entry name" value="TYR_PHOSPHATASE_2"/>
    <property type="match status" value="1"/>
</dbReference>
<dbReference type="InterPro" id="IPR000387">
    <property type="entry name" value="Tyr_Pase_dom"/>
</dbReference>
<proteinExistence type="inferred from homology"/>
<dbReference type="GO" id="GO:0005737">
    <property type="term" value="C:cytoplasm"/>
    <property type="evidence" value="ECO:0007669"/>
    <property type="project" value="TreeGrafter"/>
</dbReference>
<dbReference type="InterPro" id="IPR020422">
    <property type="entry name" value="TYR_PHOSPHATASE_DUAL_dom"/>
</dbReference>
<dbReference type="EC" id="3.1.3.48" evidence="2"/>
<feature type="domain" description="Tyrosine-protein phosphatase" evidence="5">
    <location>
        <begin position="126"/>
        <end position="266"/>
    </location>
</feature>
<dbReference type="CDD" id="cd14498">
    <property type="entry name" value="DSP"/>
    <property type="match status" value="1"/>
</dbReference>
<feature type="domain" description="Tyrosine specific protein phosphatases" evidence="6">
    <location>
        <begin position="183"/>
        <end position="245"/>
    </location>
</feature>
<dbReference type="EMBL" id="HBKO01023628">
    <property type="protein sequence ID" value="CAE2228300.1"/>
    <property type="molecule type" value="Transcribed_RNA"/>
</dbReference>
<evidence type="ECO:0000256" key="2">
    <source>
        <dbReference type="ARBA" id="ARBA00013064"/>
    </source>
</evidence>
<reference evidence="7" key="1">
    <citation type="submission" date="2021-01" db="EMBL/GenBank/DDBJ databases">
        <authorList>
            <person name="Corre E."/>
            <person name="Pelletier E."/>
            <person name="Niang G."/>
            <person name="Scheremetjew M."/>
            <person name="Finn R."/>
            <person name="Kale V."/>
            <person name="Holt S."/>
            <person name="Cochrane G."/>
            <person name="Meng A."/>
            <person name="Brown T."/>
            <person name="Cohen L."/>
        </authorList>
    </citation>
    <scope>NUCLEOTIDE SEQUENCE</scope>
    <source>
        <strain evidence="7">UIO037</strain>
    </source>
</reference>
<gene>
    <name evidence="7" type="ORF">CPOL0286_LOCUS10670</name>
</gene>
<evidence type="ECO:0000256" key="3">
    <source>
        <dbReference type="ARBA" id="ARBA00022801"/>
    </source>
</evidence>
<sequence length="280" mass="30408">MTPPPNGERAIDPFEAFNLFTYDSVLILDVSTTPGPLLPGSTRCDERRPLLESAAAARSWILDDMPPDDAKVALLLCEDSDAPRAEIVSRWLIEEHCRRVVRVSRTTMTAGYPFLFVPSLHGLPPYPNEIVPGELYLGSAATANEAALDDLSISHIVSIVERNLLPIAGRTHKLCQIPDTDEAELLPVLKEALPFIASALQDGGRVLVHCERGASRSVSVVCAHLMLTDGVGLHDALAHVKAQRPCAQPNGGFLRQLQGRDVQELLRSFANEARTAQGKA</sequence>
<dbReference type="InterPro" id="IPR000340">
    <property type="entry name" value="Dual-sp_phosphatase_cat-dom"/>
</dbReference>
<evidence type="ECO:0000313" key="7">
    <source>
        <dbReference type="EMBL" id="CAE2228300.1"/>
    </source>
</evidence>
<dbReference type="PANTHER" id="PTHR10159:SF519">
    <property type="entry name" value="DUAL SPECIFICITY PROTEIN PHOSPHATASE MPK3"/>
    <property type="match status" value="1"/>
</dbReference>
<dbReference type="InterPro" id="IPR029021">
    <property type="entry name" value="Prot-tyrosine_phosphatase-like"/>
</dbReference>
<evidence type="ECO:0000256" key="1">
    <source>
        <dbReference type="ARBA" id="ARBA00008601"/>
    </source>
</evidence>
<evidence type="ECO:0000256" key="4">
    <source>
        <dbReference type="ARBA" id="ARBA00022912"/>
    </source>
</evidence>
<keyword evidence="4" id="KW-0904">Protein phosphatase</keyword>
<dbReference type="Pfam" id="PF00782">
    <property type="entry name" value="DSPc"/>
    <property type="match status" value="1"/>
</dbReference>
<keyword evidence="3" id="KW-0378">Hydrolase</keyword>
<dbReference type="Gene3D" id="3.90.190.10">
    <property type="entry name" value="Protein tyrosine phosphatase superfamily"/>
    <property type="match status" value="1"/>
</dbReference>
<dbReference type="AlphaFoldDB" id="A0A7S4ML12"/>
<dbReference type="PANTHER" id="PTHR10159">
    <property type="entry name" value="DUAL SPECIFICITY PROTEIN PHOSPHATASE"/>
    <property type="match status" value="1"/>
</dbReference>
<evidence type="ECO:0000259" key="6">
    <source>
        <dbReference type="PROSITE" id="PS50056"/>
    </source>
</evidence>
<protein>
    <recommendedName>
        <fullName evidence="2">protein-tyrosine-phosphatase</fullName>
        <ecNumber evidence="2">3.1.3.48</ecNumber>
    </recommendedName>
</protein>
<name>A0A7S4ML12_9EUKA</name>
<dbReference type="PROSITE" id="PS50054">
    <property type="entry name" value="TYR_PHOSPHATASE_DUAL"/>
    <property type="match status" value="1"/>
</dbReference>